<dbReference type="EMBL" id="FQWE01000007">
    <property type="protein sequence ID" value="SHG27138.1"/>
    <property type="molecule type" value="Genomic_DNA"/>
</dbReference>
<dbReference type="Proteomes" id="UP000184036">
    <property type="component" value="Unassembled WGS sequence"/>
</dbReference>
<protein>
    <recommendedName>
        <fullName evidence="3">Capsule polysaccharide biosynthesis protein</fullName>
    </recommendedName>
</protein>
<evidence type="ECO:0000313" key="1">
    <source>
        <dbReference type="EMBL" id="SHG27138.1"/>
    </source>
</evidence>
<name>A0A1M5IFL1_9FLAO</name>
<sequence>MKVLFLHTAHPRLNLIAQIQLEILLEHLNNDDSIFLLPSDKRIVSSQTNYLTPNFAYYHYDKVYKKTLKILKKYGEVSDSPGYIENKDVKDLNFIFNSIEELKKIKYKDVNIGLGVASSIISLYRDHFVDVEKYKNEIYREIIAAISVIDTLEESFSIIKPDLIYVFNGRMSTYSPAIQYCEKNKINFRVFEFTSRYEKYHILNNAIPHNVSYREQEMKDAWAENNDLEYKTKVSREFFESQRKGISLMEGSFISYQNENELPYFDKNKEIITFFNSSIDEFAAVPGWENYIYVYSDETEAIWDVCKNFELDLSKQFILRIHPNLKFLDNTQTRNLEKLKELTNLIVVTSTSTISSYSLIDVSDKIITFGSTIGIEACYFEKPSILLGLSFFNNLDVAYLPNSKEELMNLIGDKHLKPRPAKNVHIYGYWWMTFGKEFYLREKQYKPSDLDPTLLEISLGLIKKIASISLWKRSFKMLIDKNTLKKIKNLTYRQAILRELKPWIKK</sequence>
<keyword evidence="2" id="KW-1185">Reference proteome</keyword>
<evidence type="ECO:0008006" key="3">
    <source>
        <dbReference type="Google" id="ProtNLM"/>
    </source>
</evidence>
<accession>A0A1M5IFL1</accession>
<dbReference type="STRING" id="271157.SAMN05444396_10726"/>
<organism evidence="1 2">
    <name type="scientific">Flavobacterium segetis</name>
    <dbReference type="NCBI Taxonomy" id="271157"/>
    <lineage>
        <taxon>Bacteria</taxon>
        <taxon>Pseudomonadati</taxon>
        <taxon>Bacteroidota</taxon>
        <taxon>Flavobacteriia</taxon>
        <taxon>Flavobacteriales</taxon>
        <taxon>Flavobacteriaceae</taxon>
        <taxon>Flavobacterium</taxon>
    </lineage>
</organism>
<reference evidence="2" key="1">
    <citation type="submission" date="2016-11" db="EMBL/GenBank/DDBJ databases">
        <authorList>
            <person name="Varghese N."/>
            <person name="Submissions S."/>
        </authorList>
    </citation>
    <scope>NUCLEOTIDE SEQUENCE [LARGE SCALE GENOMIC DNA]</scope>
    <source>
        <strain evidence="2">DSM 19741</strain>
    </source>
</reference>
<dbReference type="InterPro" id="IPR043148">
    <property type="entry name" value="TagF_C"/>
</dbReference>
<dbReference type="Gene3D" id="3.40.50.12580">
    <property type="match status" value="1"/>
</dbReference>
<evidence type="ECO:0000313" key="2">
    <source>
        <dbReference type="Proteomes" id="UP000184036"/>
    </source>
</evidence>
<dbReference type="AlphaFoldDB" id="A0A1M5IFL1"/>
<dbReference type="OrthoDB" id="274536at2"/>
<dbReference type="RefSeq" id="WP_143151753.1">
    <property type="nucleotide sequence ID" value="NZ_FQWE01000007.1"/>
</dbReference>
<proteinExistence type="predicted"/>
<gene>
    <name evidence="1" type="ORF">SAMN05444396_10726</name>
</gene>